<dbReference type="RefSeq" id="WP_268916628.1">
    <property type="nucleotide sequence ID" value="NZ_JAPTMY010000004.1"/>
</dbReference>
<reference evidence="2" key="1">
    <citation type="submission" date="2022-10" db="EMBL/GenBank/DDBJ databases">
        <title>Genome sequence of Actinomyces israelii ATCC 10048.</title>
        <authorList>
            <person name="Watt R.M."/>
            <person name="Tong W.M."/>
        </authorList>
    </citation>
    <scope>NUCLEOTIDE SEQUENCE</scope>
    <source>
        <strain evidence="2">ATCC 10048</strain>
    </source>
</reference>
<evidence type="ECO:0000256" key="1">
    <source>
        <dbReference type="SAM" id="Coils"/>
    </source>
</evidence>
<protein>
    <submittedName>
        <fullName evidence="2">Transposase</fullName>
    </submittedName>
</protein>
<evidence type="ECO:0000313" key="2">
    <source>
        <dbReference type="EMBL" id="MCZ0856943.1"/>
    </source>
</evidence>
<sequence>MSAQRFSSELKEQVVLEVVEKDRTIAEVARSYGLVPQTVGNWVKKWRKDHPEAVDVEASSEQSAENRRLRAELREARMEIEFLKKSGFLLRAGVPVTTRYALRPPR</sequence>
<keyword evidence="1" id="KW-0175">Coiled coil</keyword>
<feature type="coiled-coil region" evidence="1">
    <location>
        <begin position="59"/>
        <end position="86"/>
    </location>
</feature>
<organism evidence="2 3">
    <name type="scientific">Actinomyces israelii</name>
    <dbReference type="NCBI Taxonomy" id="1659"/>
    <lineage>
        <taxon>Bacteria</taxon>
        <taxon>Bacillati</taxon>
        <taxon>Actinomycetota</taxon>
        <taxon>Actinomycetes</taxon>
        <taxon>Actinomycetales</taxon>
        <taxon>Actinomycetaceae</taxon>
        <taxon>Actinomyces</taxon>
    </lineage>
</organism>
<proteinExistence type="predicted"/>
<keyword evidence="3" id="KW-1185">Reference proteome</keyword>
<dbReference type="SUPFAM" id="SSF46689">
    <property type="entry name" value="Homeodomain-like"/>
    <property type="match status" value="1"/>
</dbReference>
<dbReference type="Pfam" id="PF01527">
    <property type="entry name" value="HTH_Tnp_1"/>
    <property type="match status" value="1"/>
</dbReference>
<dbReference type="Gene3D" id="1.10.10.60">
    <property type="entry name" value="Homeodomain-like"/>
    <property type="match status" value="1"/>
</dbReference>
<dbReference type="EMBL" id="JAPTMY010000004">
    <property type="protein sequence ID" value="MCZ0856943.1"/>
    <property type="molecule type" value="Genomic_DNA"/>
</dbReference>
<dbReference type="Proteomes" id="UP001072034">
    <property type="component" value="Unassembled WGS sequence"/>
</dbReference>
<dbReference type="InterPro" id="IPR002514">
    <property type="entry name" value="Transposase_8"/>
</dbReference>
<gene>
    <name evidence="2" type="ORF">OHJ16_02600</name>
</gene>
<evidence type="ECO:0000313" key="3">
    <source>
        <dbReference type="Proteomes" id="UP001072034"/>
    </source>
</evidence>
<accession>A0ABT4I5C4</accession>
<dbReference type="InterPro" id="IPR009057">
    <property type="entry name" value="Homeodomain-like_sf"/>
</dbReference>
<name>A0ABT4I5C4_9ACTO</name>
<comment type="caution">
    <text evidence="2">The sequence shown here is derived from an EMBL/GenBank/DDBJ whole genome shotgun (WGS) entry which is preliminary data.</text>
</comment>